<dbReference type="InterPro" id="IPR019734">
    <property type="entry name" value="TPR_rpt"/>
</dbReference>
<dbReference type="Gene3D" id="1.25.40.10">
    <property type="entry name" value="Tetratricopeptide repeat domain"/>
    <property type="match status" value="1"/>
</dbReference>
<dbReference type="EMBL" id="SRSC01000001">
    <property type="protein sequence ID" value="TGU75149.1"/>
    <property type="molecule type" value="Genomic_DNA"/>
</dbReference>
<dbReference type="Gene3D" id="1.10.287.1490">
    <property type="match status" value="1"/>
</dbReference>
<dbReference type="Pfam" id="PF13174">
    <property type="entry name" value="TPR_6"/>
    <property type="match status" value="1"/>
</dbReference>
<comment type="caution">
    <text evidence="4">The sequence shown here is derived from an EMBL/GenBank/DDBJ whole genome shotgun (WGS) entry which is preliminary data.</text>
</comment>
<evidence type="ECO:0000256" key="2">
    <source>
        <dbReference type="SAM" id="Coils"/>
    </source>
</evidence>
<keyword evidence="3" id="KW-0732">Signal</keyword>
<keyword evidence="1" id="KW-0802">TPR repeat</keyword>
<dbReference type="SUPFAM" id="SSF48452">
    <property type="entry name" value="TPR-like"/>
    <property type="match status" value="1"/>
</dbReference>
<protein>
    <submittedName>
        <fullName evidence="4">Tol-pal system protein YbgF</fullName>
    </submittedName>
</protein>
<evidence type="ECO:0000313" key="5">
    <source>
        <dbReference type="Proteomes" id="UP000306416"/>
    </source>
</evidence>
<dbReference type="HAMAP" id="MF_02066">
    <property type="entry name" value="CpoB"/>
    <property type="match status" value="1"/>
</dbReference>
<keyword evidence="5" id="KW-1185">Reference proteome</keyword>
<name>A0A4S1CMX5_9BACT</name>
<dbReference type="AlphaFoldDB" id="A0A4S1CMX5"/>
<dbReference type="InterPro" id="IPR014162">
    <property type="entry name" value="CpoB_C"/>
</dbReference>
<feature type="repeat" description="TPR" evidence="1">
    <location>
        <begin position="200"/>
        <end position="233"/>
    </location>
</feature>
<evidence type="ECO:0000313" key="4">
    <source>
        <dbReference type="EMBL" id="TGU75149.1"/>
    </source>
</evidence>
<proteinExistence type="inferred from homology"/>
<dbReference type="InterPro" id="IPR011990">
    <property type="entry name" value="TPR-like_helical_dom_sf"/>
</dbReference>
<keyword evidence="2" id="KW-0175">Coiled coil</keyword>
<feature type="chain" id="PRO_5039920170" evidence="3">
    <location>
        <begin position="23"/>
        <end position="283"/>
    </location>
</feature>
<accession>A0A4S1CMX5</accession>
<reference evidence="4 5" key="1">
    <citation type="submission" date="2019-04" db="EMBL/GenBank/DDBJ databases">
        <title>Geobacter oryzae sp. nov., ferric-reducing bacteria isolated from paddy soil.</title>
        <authorList>
            <person name="Xu Z."/>
            <person name="Masuda Y."/>
            <person name="Itoh H."/>
            <person name="Senoo K."/>
        </authorList>
    </citation>
    <scope>NUCLEOTIDE SEQUENCE [LARGE SCALE GENOMIC DNA]</scope>
    <source>
        <strain evidence="4 5">Red111</strain>
    </source>
</reference>
<organism evidence="4 5">
    <name type="scientific">Geomonas terrae</name>
    <dbReference type="NCBI Taxonomy" id="2562681"/>
    <lineage>
        <taxon>Bacteria</taxon>
        <taxon>Pseudomonadati</taxon>
        <taxon>Thermodesulfobacteriota</taxon>
        <taxon>Desulfuromonadia</taxon>
        <taxon>Geobacterales</taxon>
        <taxon>Geobacteraceae</taxon>
        <taxon>Geomonas</taxon>
    </lineage>
</organism>
<dbReference type="NCBIfam" id="TIGR02795">
    <property type="entry name" value="tol_pal_ybgF"/>
    <property type="match status" value="1"/>
</dbReference>
<dbReference type="PROSITE" id="PS51257">
    <property type="entry name" value="PROKAR_LIPOPROTEIN"/>
    <property type="match status" value="1"/>
</dbReference>
<dbReference type="RefSeq" id="WP_135869456.1">
    <property type="nucleotide sequence ID" value="NZ_SRSC01000001.1"/>
</dbReference>
<dbReference type="Pfam" id="PF13432">
    <property type="entry name" value="TPR_16"/>
    <property type="match status" value="1"/>
</dbReference>
<dbReference type="PROSITE" id="PS50005">
    <property type="entry name" value="TPR"/>
    <property type="match status" value="1"/>
</dbReference>
<feature type="coiled-coil region" evidence="2">
    <location>
        <begin position="121"/>
        <end position="155"/>
    </location>
</feature>
<dbReference type="Proteomes" id="UP000306416">
    <property type="component" value="Unassembled WGS sequence"/>
</dbReference>
<evidence type="ECO:0000256" key="1">
    <source>
        <dbReference type="PROSITE-ProRule" id="PRU00339"/>
    </source>
</evidence>
<dbReference type="GO" id="GO:0051301">
    <property type="term" value="P:cell division"/>
    <property type="evidence" value="ECO:0007669"/>
    <property type="project" value="InterPro"/>
</dbReference>
<feature type="signal peptide" evidence="3">
    <location>
        <begin position="1"/>
        <end position="22"/>
    </location>
</feature>
<sequence>MSMTRVALGALVLLTFFGCASQSDLESVRRDTDEMKNRIFTLDKGLNEVRGEVKEGVEKSLAGYRHSLETLQTDVAGYQKDMASIRKGGADLQATLESARVDMQLLTGKIDDVRIMAQKPADDIALLKEDLNKRLSAIEERMTKLEKGLEEQKKKQLPAPVTPEVLYQQGYDALKGGERAKAREIFASFLLQFPKQPLAANAQYWIGESYYSEKNWEQAVLEFQEVIKNYPSSEKTPAAMLKQGMAFRELGDNKSAAYIMRKLVEEHPKSEEAKVAREKYKIK</sequence>
<evidence type="ECO:0000256" key="3">
    <source>
        <dbReference type="SAM" id="SignalP"/>
    </source>
</evidence>
<dbReference type="InterPro" id="IPR034706">
    <property type="entry name" value="CpoB"/>
</dbReference>
<gene>
    <name evidence="4" type="primary">ybgF</name>
    <name evidence="4" type="ORF">E4633_06780</name>
</gene>